<evidence type="ECO:0000256" key="1">
    <source>
        <dbReference type="SAM" id="Phobius"/>
    </source>
</evidence>
<comment type="caution">
    <text evidence="4">The sequence shown here is derived from an EMBL/GenBank/DDBJ whole genome shotgun (WGS) entry which is preliminary data.</text>
</comment>
<reference evidence="5" key="1">
    <citation type="journal article" date="2019" name="Int. J. Syst. Evol. Microbiol.">
        <title>The Global Catalogue of Microorganisms (GCM) 10K type strain sequencing project: providing services to taxonomists for standard genome sequencing and annotation.</title>
        <authorList>
            <consortium name="The Broad Institute Genomics Platform"/>
            <consortium name="The Broad Institute Genome Sequencing Center for Infectious Disease"/>
            <person name="Wu L."/>
            <person name="Ma J."/>
        </authorList>
    </citation>
    <scope>NUCLEOTIDE SEQUENCE [LARGE SCALE GENOMIC DNA]</scope>
    <source>
        <strain evidence="5">CCM 8930</strain>
    </source>
</reference>
<feature type="transmembrane region" description="Helical" evidence="1">
    <location>
        <begin position="272"/>
        <end position="297"/>
    </location>
</feature>
<sequence length="308" mass="34645">MPKNQLDAKNSFFDLKMTPGQTETLKATVYNQTNRDIKVQVGIHTAWTNASGVIDYTNVPKSFDQSLKYPMSKISQLQGPKTITVAADSKRVVTTQVKMPKDTTDGVILGGWFFKRVDQKVTSTVKNANNIRSAYAYVIGMKYTVGTVPAPNLLLGKVDAGTYNYHRGIIVNLRNPKAVIIPNLKMDTKITSLSSGKVIKHLKQANVQMAPNTDYRYPMLVEDAKLEAGRYHIHMVVKNSAHKWVFDRNFTITKQAAKRANDAIADQPSLNIWLLIGLGALSMLLLVLLIWLLIFWIKRRRRQTDNQA</sequence>
<keyword evidence="1" id="KW-0472">Membrane</keyword>
<protein>
    <submittedName>
        <fullName evidence="4">DUF916 and DUF3324 domain-containing protein</fullName>
    </submittedName>
</protein>
<dbReference type="EMBL" id="JBHSSE010000018">
    <property type="protein sequence ID" value="MFC6202160.1"/>
    <property type="molecule type" value="Genomic_DNA"/>
</dbReference>
<dbReference type="InterPro" id="IPR010317">
    <property type="entry name" value="WxLIP_PGBD"/>
</dbReference>
<organism evidence="4 5">
    <name type="scientific">Lactiplantibacillus nangangensis</name>
    <dbReference type="NCBI Taxonomy" id="2559917"/>
    <lineage>
        <taxon>Bacteria</taxon>
        <taxon>Bacillati</taxon>
        <taxon>Bacillota</taxon>
        <taxon>Bacilli</taxon>
        <taxon>Lactobacillales</taxon>
        <taxon>Lactobacillaceae</taxon>
        <taxon>Lactiplantibacillus</taxon>
    </lineage>
</organism>
<proteinExistence type="predicted"/>
<dbReference type="Pfam" id="PF06030">
    <property type="entry name" value="WxLIP_PGBD"/>
    <property type="match status" value="1"/>
</dbReference>
<keyword evidence="1" id="KW-1133">Transmembrane helix</keyword>
<gene>
    <name evidence="4" type="ORF">ACFP1L_09795</name>
</gene>
<dbReference type="Pfam" id="PF11797">
    <property type="entry name" value="WxLIP_HBD"/>
    <property type="match status" value="1"/>
</dbReference>
<feature type="domain" description="WxL Interacting Protein peptidoglycan binding" evidence="2">
    <location>
        <begin position="1"/>
        <end position="115"/>
    </location>
</feature>
<dbReference type="RefSeq" id="WP_137615446.1">
    <property type="nucleotide sequence ID" value="NZ_BJDI01000003.1"/>
</dbReference>
<accession>A0ABW1SKA0</accession>
<dbReference type="InterPro" id="IPR021759">
    <property type="entry name" value="WxLIP_HBD"/>
</dbReference>
<evidence type="ECO:0000259" key="3">
    <source>
        <dbReference type="Pfam" id="PF11797"/>
    </source>
</evidence>
<feature type="domain" description="WxL Interacting Protein host binding" evidence="3">
    <location>
        <begin position="127"/>
        <end position="261"/>
    </location>
</feature>
<evidence type="ECO:0000313" key="5">
    <source>
        <dbReference type="Proteomes" id="UP001596171"/>
    </source>
</evidence>
<keyword evidence="5" id="KW-1185">Reference proteome</keyword>
<evidence type="ECO:0000313" key="4">
    <source>
        <dbReference type="EMBL" id="MFC6202160.1"/>
    </source>
</evidence>
<keyword evidence="1" id="KW-0812">Transmembrane</keyword>
<name>A0ABW1SKA0_9LACO</name>
<evidence type="ECO:0000259" key="2">
    <source>
        <dbReference type="Pfam" id="PF06030"/>
    </source>
</evidence>
<dbReference type="Proteomes" id="UP001596171">
    <property type="component" value="Unassembled WGS sequence"/>
</dbReference>